<feature type="region of interest" description="Disordered" evidence="1">
    <location>
        <begin position="15"/>
        <end position="90"/>
    </location>
</feature>
<proteinExistence type="predicted"/>
<accession>A0A7M2LWG5</accession>
<organism evidence="2 3">
    <name type="scientific">Klebsiella pneumoniae</name>
    <dbReference type="NCBI Taxonomy" id="573"/>
    <lineage>
        <taxon>Bacteria</taxon>
        <taxon>Pseudomonadati</taxon>
        <taxon>Pseudomonadota</taxon>
        <taxon>Gammaproteobacteria</taxon>
        <taxon>Enterobacterales</taxon>
        <taxon>Enterobacteriaceae</taxon>
        <taxon>Klebsiella/Raoultella group</taxon>
        <taxon>Klebsiella</taxon>
        <taxon>Klebsiella pneumoniae complex</taxon>
    </lineage>
</organism>
<reference evidence="2 3" key="1">
    <citation type="journal article" date="2020" name="Antibiotics">
        <title>Molecular Typing, Characterization of Antimicrobial Resistance, Virulence Profiling and Analysis of Whole-Genome Sequence of Clinical Klebsiella pneumoniae Isolates.</title>
        <authorList>
            <person name="Shelenkov A."/>
            <person name="Mikhaylova Y."/>
            <person name="Yanushevich Y."/>
            <person name="Samoilov A."/>
            <person name="Petrova L."/>
            <person name="Fomina V."/>
            <person name="Gusarov V."/>
            <person name="Zamyatin M."/>
            <person name="Shagin D."/>
            <person name="Akimkin V."/>
        </authorList>
    </citation>
    <scope>NUCLEOTIDE SEQUENCE [LARGE SCALE GENOMIC DNA]</scope>
    <source>
        <strain evidence="2 3">CriePir120</strain>
    </source>
</reference>
<feature type="compositionally biased region" description="Low complexity" evidence="1">
    <location>
        <begin position="16"/>
        <end position="48"/>
    </location>
</feature>
<gene>
    <name evidence="2" type="ORF">GJJ08_007105</name>
</gene>
<name>A0A7M2LWG5_KLEPN</name>
<protein>
    <submittedName>
        <fullName evidence="2">Peptidase</fullName>
    </submittedName>
</protein>
<evidence type="ECO:0000313" key="2">
    <source>
        <dbReference type="EMBL" id="QOU53175.1"/>
    </source>
</evidence>
<evidence type="ECO:0000313" key="3">
    <source>
        <dbReference type="Proteomes" id="UP000439817"/>
    </source>
</evidence>
<feature type="compositionally biased region" description="Polar residues" evidence="1">
    <location>
        <begin position="203"/>
        <end position="212"/>
    </location>
</feature>
<feature type="region of interest" description="Disordered" evidence="1">
    <location>
        <begin position="203"/>
        <end position="225"/>
    </location>
</feature>
<dbReference type="EMBL" id="CP063008">
    <property type="protein sequence ID" value="QOU53175.1"/>
    <property type="molecule type" value="Genomic_DNA"/>
</dbReference>
<dbReference type="Proteomes" id="UP000439817">
    <property type="component" value="Chromosome"/>
</dbReference>
<dbReference type="RefSeq" id="WP_185157374.1">
    <property type="nucleotide sequence ID" value="NZ_CP063008.1"/>
</dbReference>
<evidence type="ECO:0000256" key="1">
    <source>
        <dbReference type="SAM" id="MobiDB-lite"/>
    </source>
</evidence>
<sequence length="225" mass="24210">MNLFERLMYRRLCNEQPADGGAAPAASEPSTAPAAEQSEAAQQPAADPEPSPADGDKPEPTGDKPAPSAEPSVPEKYELTAPEGTELDSKAVELFEPVARELGLSNDQAQKLAGLWPQLQEQIQNRQAESWGQQVEQWAADTKADKEIGGDKLTVSVGHAQKALDTFASKEFREFLDSTGLGNHPEMVRAFAKVGKLMSEDSFVTGQGNGSPKNDLVEAFYPSKK</sequence>
<dbReference type="AlphaFoldDB" id="A0A7M2LWG5"/>